<dbReference type="Proteomes" id="UP000219439">
    <property type="component" value="Unassembled WGS sequence"/>
</dbReference>
<evidence type="ECO:0000256" key="3">
    <source>
        <dbReference type="SAM" id="MobiDB-lite"/>
    </source>
</evidence>
<dbReference type="Gene3D" id="1.20.1600.10">
    <property type="entry name" value="Outer membrane efflux proteins (OEP)"/>
    <property type="match status" value="1"/>
</dbReference>
<protein>
    <submittedName>
        <fullName evidence="4">Efflux transporter, outer membrane factor (OMF) lipoprotein, NodT family</fullName>
    </submittedName>
</protein>
<comment type="similarity">
    <text evidence="1 2">Belongs to the outer membrane factor (OMF) (TC 1.B.17) family.</text>
</comment>
<dbReference type="GO" id="GO:0015562">
    <property type="term" value="F:efflux transmembrane transporter activity"/>
    <property type="evidence" value="ECO:0007669"/>
    <property type="project" value="InterPro"/>
</dbReference>
<organism evidence="4 5">
    <name type="scientific">Cohaesibacter gelatinilyticus</name>
    <dbReference type="NCBI Taxonomy" id="372072"/>
    <lineage>
        <taxon>Bacteria</taxon>
        <taxon>Pseudomonadati</taxon>
        <taxon>Pseudomonadota</taxon>
        <taxon>Alphaproteobacteria</taxon>
        <taxon>Hyphomicrobiales</taxon>
        <taxon>Cohaesibacteraceae</taxon>
    </lineage>
</organism>
<sequence length="466" mass="51276">MQSVFRLILLSTLGFVLAGCGTMLVPQKSGFSQQAALQDIPSSWTNSKQPYASGVQSLRSLTNDKALLAYIDQVLEQNISLRQSELAYQRAELERQKAAGDLWPNLNLSSTADRSRSKSQQAAPGQKRASYANNIGLDASINWELDIWGKLADRKKAASAEGEASQQDLKAARVSMVAQALRDGIELASLERLKSLEQSRITSLRRTEQIISDQFSRGLGQLSDLEAARSATANAEASLEERKLAIAQLKRRMQIATNGIPTGKLRLGRKMPSIQLPKGDYPAAMMGRRPDILAAFERAKAADSTHSASYKDMLPSFSITLTASDQAPNLSDLFSGGPAWRTLGSLTAPIFDGGTRRLTAKQAEIDAARGWLTYRQTILDSLSEVENGLQSEGNLRRREAMLTRALRHSKTNHEQYERRYRDGLTDIVTLLSAERDAFTARQSLVNIRSLRLQNRVNLAVAFGLGL</sequence>
<dbReference type="SUPFAM" id="SSF56954">
    <property type="entry name" value="Outer membrane efflux proteins (OEP)"/>
    <property type="match status" value="1"/>
</dbReference>
<evidence type="ECO:0000256" key="2">
    <source>
        <dbReference type="RuleBase" id="RU362097"/>
    </source>
</evidence>
<dbReference type="Gene3D" id="2.20.200.10">
    <property type="entry name" value="Outer membrane efflux proteins (OEP)"/>
    <property type="match status" value="1"/>
</dbReference>
<reference evidence="4 5" key="1">
    <citation type="submission" date="2017-09" db="EMBL/GenBank/DDBJ databases">
        <authorList>
            <person name="Ehlers B."/>
            <person name="Leendertz F.H."/>
        </authorList>
    </citation>
    <scope>NUCLEOTIDE SEQUENCE [LARGE SCALE GENOMIC DNA]</scope>
    <source>
        <strain evidence="4 5">DSM 18289</strain>
    </source>
</reference>
<dbReference type="InterPro" id="IPR010131">
    <property type="entry name" value="MdtP/NodT-like"/>
</dbReference>
<keyword evidence="2" id="KW-1134">Transmembrane beta strand</keyword>
<keyword evidence="2" id="KW-0472">Membrane</keyword>
<dbReference type="EMBL" id="OBEL01000003">
    <property type="protein sequence ID" value="SNZ19937.1"/>
    <property type="molecule type" value="Genomic_DNA"/>
</dbReference>
<feature type="compositionally biased region" description="Polar residues" evidence="3">
    <location>
        <begin position="109"/>
        <end position="123"/>
    </location>
</feature>
<keyword evidence="2" id="KW-0564">Palmitate</keyword>
<dbReference type="RefSeq" id="WP_097154487.1">
    <property type="nucleotide sequence ID" value="NZ_OBEL01000003.1"/>
</dbReference>
<dbReference type="GO" id="GO:0005886">
    <property type="term" value="C:plasma membrane"/>
    <property type="evidence" value="ECO:0007669"/>
    <property type="project" value="UniProtKB-SubCell"/>
</dbReference>
<proteinExistence type="inferred from homology"/>
<feature type="region of interest" description="Disordered" evidence="3">
    <location>
        <begin position="109"/>
        <end position="128"/>
    </location>
</feature>
<dbReference type="OrthoDB" id="7181739at2"/>
<name>A0A285PFC7_9HYPH</name>
<gene>
    <name evidence="4" type="ORF">SAMN06265368_3033</name>
</gene>
<dbReference type="NCBIfam" id="TIGR01845">
    <property type="entry name" value="outer_NodT"/>
    <property type="match status" value="1"/>
</dbReference>
<keyword evidence="5" id="KW-1185">Reference proteome</keyword>
<accession>A0A285PFC7</accession>
<dbReference type="AlphaFoldDB" id="A0A285PFC7"/>
<evidence type="ECO:0000313" key="4">
    <source>
        <dbReference type="EMBL" id="SNZ19937.1"/>
    </source>
</evidence>
<keyword evidence="2 4" id="KW-0449">Lipoprotein</keyword>
<evidence type="ECO:0000256" key="1">
    <source>
        <dbReference type="ARBA" id="ARBA00007613"/>
    </source>
</evidence>
<evidence type="ECO:0000313" key="5">
    <source>
        <dbReference type="Proteomes" id="UP000219439"/>
    </source>
</evidence>
<dbReference type="InterPro" id="IPR003423">
    <property type="entry name" value="OMP_efflux"/>
</dbReference>
<keyword evidence="2" id="KW-0812">Transmembrane</keyword>
<dbReference type="Pfam" id="PF02321">
    <property type="entry name" value="OEP"/>
    <property type="match status" value="2"/>
</dbReference>
<dbReference type="PANTHER" id="PTHR30203">
    <property type="entry name" value="OUTER MEMBRANE CATION EFFLUX PROTEIN"/>
    <property type="match status" value="1"/>
</dbReference>
<dbReference type="PROSITE" id="PS51257">
    <property type="entry name" value="PROKAR_LIPOPROTEIN"/>
    <property type="match status" value="1"/>
</dbReference>
<comment type="subcellular location">
    <subcellularLocation>
        <location evidence="2">Cell membrane</location>
        <topology evidence="2">Lipid-anchor</topology>
    </subcellularLocation>
</comment>